<reference evidence="2 3" key="1">
    <citation type="journal article" date="2018" name="Syst. Appl. Microbiol.">
        <title>Agrobacterium rosae sp. nov., isolated from galls on different agricultural crops.</title>
        <authorList>
            <person name="Kuzmanovic N."/>
            <person name="Pulawska J."/>
            <person name="Smalla K."/>
            <person name="Nesme X."/>
        </authorList>
    </citation>
    <scope>NUCLEOTIDE SEQUENCE [LARGE SCALE GENOMIC DNA]</scope>
    <source>
        <strain evidence="2 3">NCPPB 1650</strain>
    </source>
</reference>
<accession>A0AAE5RWP3</accession>
<evidence type="ECO:0000313" key="2">
    <source>
        <dbReference type="EMBL" id="POO51116.1"/>
    </source>
</evidence>
<dbReference type="Proteomes" id="UP000237447">
    <property type="component" value="Unassembled WGS sequence"/>
</dbReference>
<sequence>MLIRRKSATERQTSCGDIDPDDLPSQVSVSRLDRSANETFGFNGWSRWTETNGFAEQTSGFQIRP</sequence>
<feature type="region of interest" description="Disordered" evidence="1">
    <location>
        <begin position="1"/>
        <end position="26"/>
    </location>
</feature>
<evidence type="ECO:0000313" key="3">
    <source>
        <dbReference type="Proteomes" id="UP000237447"/>
    </source>
</evidence>
<dbReference type="EMBL" id="NXEJ01000006">
    <property type="protein sequence ID" value="POO51116.1"/>
    <property type="molecule type" value="Genomic_DNA"/>
</dbReference>
<organism evidence="2 3">
    <name type="scientific">Agrobacterium rosae</name>
    <dbReference type="NCBI Taxonomy" id="1972867"/>
    <lineage>
        <taxon>Bacteria</taxon>
        <taxon>Pseudomonadati</taxon>
        <taxon>Pseudomonadota</taxon>
        <taxon>Alphaproteobacteria</taxon>
        <taxon>Hyphomicrobiales</taxon>
        <taxon>Rhizobiaceae</taxon>
        <taxon>Rhizobium/Agrobacterium group</taxon>
        <taxon>Agrobacterium</taxon>
    </lineage>
</organism>
<proteinExistence type="predicted"/>
<evidence type="ECO:0000256" key="1">
    <source>
        <dbReference type="SAM" id="MobiDB-lite"/>
    </source>
</evidence>
<name>A0AAE5RWP3_9HYPH</name>
<dbReference type="AlphaFoldDB" id="A0AAE5RWP3"/>
<protein>
    <submittedName>
        <fullName evidence="2">Uncharacterized protein</fullName>
    </submittedName>
</protein>
<comment type="caution">
    <text evidence="2">The sequence shown here is derived from an EMBL/GenBank/DDBJ whole genome shotgun (WGS) entry which is preliminary data.</text>
</comment>
<gene>
    <name evidence="2" type="ORF">CPJ18_11125</name>
</gene>